<sequence length="441" mass="51468">MFIYLQISHHISFSISLRVGCCGASIIHTQPLPPFNTNHFTLMLFNTWFFVVYISSNITDFHCNVCTYIMIFIIFIMRSTLTKNCEITMSFGHLIISIQSSKFLKSCAIKFSIWARINMHCINGLFEIKFSNNLTCLLPNIFELMYGGRTNMHFTSFSLKEWFPKFINRGWSMELKWYNKFWDFRVHQTCRNEGVEVFKNHKGHLKLLIISFFDYSSRDRHQNFLRNYLSPLIFLECKSFLAYSTSRNKKKNGFSLISYALHSIFLHGPKNTQKRSCLVLWLFFWIIDIVDLLNFSLLHQEFIMGLSDPVDNLSWVYLFFPIFNRLIYCYILMCLFLKLMFYKLIKFIWRNLLHCFAINCGGSFHIESINIPMLLDGDPRCFGTVTVQSVCTVTVNKSLVESLVENGWSNNRSFLGVSACCVSTLDARKGIPLAKSATKIP</sequence>
<proteinExistence type="predicted"/>
<feature type="transmembrane region" description="Helical" evidence="1">
    <location>
        <begin position="48"/>
        <end position="76"/>
    </location>
</feature>
<keyword evidence="1" id="KW-0812">Transmembrane</keyword>
<feature type="transmembrane region" description="Helical" evidence="1">
    <location>
        <begin position="278"/>
        <end position="298"/>
    </location>
</feature>
<comment type="caution">
    <text evidence="2">The sequence shown here is derived from an EMBL/GenBank/DDBJ whole genome shotgun (WGS) entry which is preliminary data.</text>
</comment>
<name>A0A0L6UME7_9BASI</name>
<dbReference type="Proteomes" id="UP000037035">
    <property type="component" value="Unassembled WGS sequence"/>
</dbReference>
<evidence type="ECO:0000256" key="1">
    <source>
        <dbReference type="SAM" id="Phobius"/>
    </source>
</evidence>
<keyword evidence="1" id="KW-0472">Membrane</keyword>
<keyword evidence="3" id="KW-1185">Reference proteome</keyword>
<feature type="transmembrane region" description="Helical" evidence="1">
    <location>
        <begin position="318"/>
        <end position="341"/>
    </location>
</feature>
<dbReference type="EMBL" id="LAVV01009989">
    <property type="protein sequence ID" value="KNZ49696.1"/>
    <property type="molecule type" value="Genomic_DNA"/>
</dbReference>
<gene>
    <name evidence="2" type="ORF">VP01_4841g1</name>
</gene>
<reference evidence="2 3" key="1">
    <citation type="submission" date="2015-08" db="EMBL/GenBank/DDBJ databases">
        <title>Next Generation Sequencing and Analysis of the Genome of Puccinia sorghi L Schw, the Causal Agent of Maize Common Rust.</title>
        <authorList>
            <person name="Rochi L."/>
            <person name="Burguener G."/>
            <person name="Darino M."/>
            <person name="Turjanski A."/>
            <person name="Kreff E."/>
            <person name="Dieguez M.J."/>
            <person name="Sacco F."/>
        </authorList>
    </citation>
    <scope>NUCLEOTIDE SEQUENCE [LARGE SCALE GENOMIC DNA]</scope>
    <source>
        <strain evidence="2 3">RO10H11247</strain>
    </source>
</reference>
<organism evidence="2 3">
    <name type="scientific">Puccinia sorghi</name>
    <dbReference type="NCBI Taxonomy" id="27349"/>
    <lineage>
        <taxon>Eukaryota</taxon>
        <taxon>Fungi</taxon>
        <taxon>Dikarya</taxon>
        <taxon>Basidiomycota</taxon>
        <taxon>Pucciniomycotina</taxon>
        <taxon>Pucciniomycetes</taxon>
        <taxon>Pucciniales</taxon>
        <taxon>Pucciniaceae</taxon>
        <taxon>Puccinia</taxon>
    </lineage>
</organism>
<dbReference type="VEuPathDB" id="FungiDB:VP01_4841g1"/>
<accession>A0A0L6UME7</accession>
<evidence type="ECO:0000313" key="3">
    <source>
        <dbReference type="Proteomes" id="UP000037035"/>
    </source>
</evidence>
<protein>
    <submittedName>
        <fullName evidence="2">Uncharacterized protein</fullName>
    </submittedName>
</protein>
<evidence type="ECO:0000313" key="2">
    <source>
        <dbReference type="EMBL" id="KNZ49696.1"/>
    </source>
</evidence>
<dbReference type="AlphaFoldDB" id="A0A0L6UME7"/>
<keyword evidence="1" id="KW-1133">Transmembrane helix</keyword>